<sequence>AQRCVIEWDKASSQACVACTGHVGQELKLYHYGASQSGKLLHLQRITDADLKRYLNLLNRKETVGGNTYSRSYGNACDFLINIRPDVNYVASLQTKGDKGLTSGIPVVRRPLFIKGSMEASVQATKANHVQVHGELPDHYGRIS</sequence>
<protein>
    <submittedName>
        <fullName evidence="1">Uncharacterized protein</fullName>
    </submittedName>
</protein>
<gene>
    <name evidence="1" type="ORF">C5167_008193</name>
</gene>
<proteinExistence type="predicted"/>
<dbReference type="AlphaFoldDB" id="A0A4Y7JWR3"/>
<feature type="non-terminal residue" evidence="1">
    <location>
        <position position="1"/>
    </location>
</feature>
<dbReference type="Gramene" id="RZC64502">
    <property type="protein sequence ID" value="RZC64502"/>
    <property type="gene ID" value="C5167_008193"/>
</dbReference>
<organism evidence="1 2">
    <name type="scientific">Papaver somniferum</name>
    <name type="common">Opium poppy</name>
    <dbReference type="NCBI Taxonomy" id="3469"/>
    <lineage>
        <taxon>Eukaryota</taxon>
        <taxon>Viridiplantae</taxon>
        <taxon>Streptophyta</taxon>
        <taxon>Embryophyta</taxon>
        <taxon>Tracheophyta</taxon>
        <taxon>Spermatophyta</taxon>
        <taxon>Magnoliopsida</taxon>
        <taxon>Ranunculales</taxon>
        <taxon>Papaveraceae</taxon>
        <taxon>Papaveroideae</taxon>
        <taxon>Papaver</taxon>
    </lineage>
</organism>
<keyword evidence="2" id="KW-1185">Reference proteome</keyword>
<reference evidence="1 2" key="1">
    <citation type="journal article" date="2018" name="Science">
        <title>The opium poppy genome and morphinan production.</title>
        <authorList>
            <person name="Guo L."/>
            <person name="Winzer T."/>
            <person name="Yang X."/>
            <person name="Li Y."/>
            <person name="Ning Z."/>
            <person name="He Z."/>
            <person name="Teodor R."/>
            <person name="Lu Y."/>
            <person name="Bowser T.A."/>
            <person name="Graham I.A."/>
            <person name="Ye K."/>
        </authorList>
    </citation>
    <scope>NUCLEOTIDE SEQUENCE [LARGE SCALE GENOMIC DNA]</scope>
    <source>
        <strain evidence="2">cv. HN1</strain>
        <tissue evidence="1">Leaves</tissue>
    </source>
</reference>
<accession>A0A4Y7JWR3</accession>
<evidence type="ECO:0000313" key="2">
    <source>
        <dbReference type="Proteomes" id="UP000316621"/>
    </source>
</evidence>
<dbReference type="EMBL" id="CM010720">
    <property type="protein sequence ID" value="RZC64502.1"/>
    <property type="molecule type" value="Genomic_DNA"/>
</dbReference>
<name>A0A4Y7JWR3_PAPSO</name>
<dbReference type="Proteomes" id="UP000316621">
    <property type="component" value="Chromosome 6"/>
</dbReference>
<evidence type="ECO:0000313" key="1">
    <source>
        <dbReference type="EMBL" id="RZC64502.1"/>
    </source>
</evidence>